<dbReference type="PANTHER" id="PTHR24198">
    <property type="entry name" value="ANKYRIN REPEAT AND PROTEIN KINASE DOMAIN-CONTAINING PROTEIN"/>
    <property type="match status" value="1"/>
</dbReference>
<dbReference type="InterPro" id="IPR002110">
    <property type="entry name" value="Ankyrin_rpt"/>
</dbReference>
<dbReference type="Pfam" id="PF00023">
    <property type="entry name" value="Ank"/>
    <property type="match status" value="2"/>
</dbReference>
<dbReference type="Proteomes" id="UP000078340">
    <property type="component" value="Unassembled WGS sequence"/>
</dbReference>
<keyword evidence="2 3" id="KW-0040">ANK repeat</keyword>
<gene>
    <name evidence="5" type="ORF">VFPBJ_07347</name>
    <name evidence="6" type="ORF">VFPFJ_02178</name>
</gene>
<evidence type="ECO:0000256" key="4">
    <source>
        <dbReference type="SAM" id="MobiDB-lite"/>
    </source>
</evidence>
<dbReference type="AlphaFoldDB" id="A0A179HRQ1"/>
<evidence type="ECO:0000256" key="2">
    <source>
        <dbReference type="ARBA" id="ARBA00023043"/>
    </source>
</evidence>
<dbReference type="SMART" id="SM00248">
    <property type="entry name" value="ANK"/>
    <property type="match status" value="4"/>
</dbReference>
<dbReference type="PROSITE" id="PS50088">
    <property type="entry name" value="ANK_REPEAT"/>
    <property type="match status" value="2"/>
</dbReference>
<feature type="repeat" description="ANK" evidence="3">
    <location>
        <begin position="123"/>
        <end position="155"/>
    </location>
</feature>
<feature type="region of interest" description="Disordered" evidence="4">
    <location>
        <begin position="243"/>
        <end position="268"/>
    </location>
</feature>
<evidence type="ECO:0000313" key="5">
    <source>
        <dbReference type="EMBL" id="OAQ79226.1"/>
    </source>
</evidence>
<proteinExistence type="predicted"/>
<organism evidence="6 7">
    <name type="scientific">Purpureocillium lilacinum</name>
    <name type="common">Paecilomyces lilacinus</name>
    <dbReference type="NCBI Taxonomy" id="33203"/>
    <lineage>
        <taxon>Eukaryota</taxon>
        <taxon>Fungi</taxon>
        <taxon>Dikarya</taxon>
        <taxon>Ascomycota</taxon>
        <taxon>Pezizomycotina</taxon>
        <taxon>Sordariomycetes</taxon>
        <taxon>Hypocreomycetidae</taxon>
        <taxon>Hypocreales</taxon>
        <taxon>Ophiocordycipitaceae</taxon>
        <taxon>Purpureocillium</taxon>
    </lineage>
</organism>
<dbReference type="EMBL" id="LSBI01000002">
    <property type="protein sequence ID" value="OAQ93017.1"/>
    <property type="molecule type" value="Genomic_DNA"/>
</dbReference>
<reference evidence="6 7" key="1">
    <citation type="submission" date="2016-02" db="EMBL/GenBank/DDBJ databases">
        <title>Biosynthesis of antibiotic leucinostatins and their inhibition on Phytophthora in bio-control Purpureocillium lilacinum.</title>
        <authorList>
            <person name="Wang G."/>
            <person name="Liu Z."/>
            <person name="Lin R."/>
            <person name="Li E."/>
            <person name="Mao Z."/>
            <person name="Ling J."/>
            <person name="Yin W."/>
            <person name="Xie B."/>
        </authorList>
    </citation>
    <scope>NUCLEOTIDE SEQUENCE [LARGE SCALE GENOMIC DNA]</scope>
    <source>
        <strain evidence="5">PLBJ-1</strain>
        <strain evidence="6">PLFJ-1</strain>
    </source>
</reference>
<dbReference type="Proteomes" id="UP000078240">
    <property type="component" value="Unassembled WGS sequence"/>
</dbReference>
<dbReference type="KEGG" id="plj:28884311"/>
<dbReference type="PANTHER" id="PTHR24198:SF165">
    <property type="entry name" value="ANKYRIN REPEAT-CONTAINING PROTEIN-RELATED"/>
    <property type="match status" value="1"/>
</dbReference>
<dbReference type="GeneID" id="28884311"/>
<keyword evidence="1" id="KW-0677">Repeat</keyword>
<dbReference type="InterPro" id="IPR036770">
    <property type="entry name" value="Ankyrin_rpt-contain_sf"/>
</dbReference>
<evidence type="ECO:0000313" key="6">
    <source>
        <dbReference type="EMBL" id="OAQ93017.1"/>
    </source>
</evidence>
<dbReference type="OMA" id="HWITHTW"/>
<dbReference type="PROSITE" id="PS50297">
    <property type="entry name" value="ANK_REP_REGION"/>
    <property type="match status" value="2"/>
</dbReference>
<dbReference type="EMBL" id="LSBH01000005">
    <property type="protein sequence ID" value="OAQ79226.1"/>
    <property type="molecule type" value="Genomic_DNA"/>
</dbReference>
<evidence type="ECO:0000256" key="3">
    <source>
        <dbReference type="PROSITE-ProRule" id="PRU00023"/>
    </source>
</evidence>
<protein>
    <submittedName>
        <fullName evidence="6">Ankyrin repeat domain-containing protein</fullName>
    </submittedName>
</protein>
<dbReference type="SUPFAM" id="SSF48403">
    <property type="entry name" value="Ankyrin repeat"/>
    <property type="match status" value="1"/>
</dbReference>
<evidence type="ECO:0000256" key="1">
    <source>
        <dbReference type="ARBA" id="ARBA00022737"/>
    </source>
</evidence>
<evidence type="ECO:0000313" key="7">
    <source>
        <dbReference type="Proteomes" id="UP000078340"/>
    </source>
</evidence>
<dbReference type="Gene3D" id="1.25.40.20">
    <property type="entry name" value="Ankyrin repeat-containing domain"/>
    <property type="match status" value="2"/>
</dbReference>
<name>A0A179HRQ1_PURLI</name>
<accession>A0A179HRQ1</accession>
<comment type="caution">
    <text evidence="6">The sequence shown here is derived from an EMBL/GenBank/DDBJ whole genome shotgun (WGS) entry which is preliminary data.</text>
</comment>
<sequence>MAQTANARKRPPSRLVTLPCEIKLFIMDPLSLAEVGRLCRAHTSWRDIAQCCMYKKDVAEDTSTAILWAALGGQDDPTGRYEMQCSVLKRFMQWGQARYHNDADKRAIAQAKVNARYVGDDGTFATALHFAAAKGRLPVVKQLLGHGASLSAKCSGFQAFESRGIPTIDVTEHEGHGRCRFGSLMHTAIRRAEWLPLMAPLLLRHYEVVKALVFCKAPAILTQPPITVFHYVAAMGSKEFNAERVETEPAPRRRRKRKAEEESQSQNFTSPMEVHLSFFKAYPDYLDVPFSRNQASALHIAIQRDNEEAFNQLIDHGADVNALTILDCSPLHEAVKRSCAAFLSLPRPPLRAYISRLLERGADPNAVTNTSPPETPMMCILPVDSISWGARHAKDMEAILDALIRGGARVDEGLHEGRTMMHYINDRVLDNLSCAGLGYDACFEKLLFFLHDHHEAKVNTRIQPGNRTILGELIRRIARDHLDMADTWTPTKAYFKKLLNIGAHVSASEADEAFRHWLARPALRSLYSNIVDHCKGSLSQPVIDEAFTRSIEDIDLKLWKAICEHLGPPTNASQLVAAAFDWPFDSFWQQVRDTLRFDGKYVSPLGETYLHMLVRRLKRGGYSRTRLALEEAHIFVEKGVKISVLDANGKMAVQYLRKEGLDFSTELRAYLMDERNRELNLF</sequence>
<dbReference type="OrthoDB" id="194358at2759"/>
<feature type="repeat" description="ANK" evidence="3">
    <location>
        <begin position="293"/>
        <end position="325"/>
    </location>
</feature>